<accession>A0ACB9W2G9</accession>
<organism evidence="1 2">
    <name type="scientific">Chaenocephalus aceratus</name>
    <name type="common">Blackfin icefish</name>
    <name type="synonym">Chaenichthys aceratus</name>
    <dbReference type="NCBI Taxonomy" id="36190"/>
    <lineage>
        <taxon>Eukaryota</taxon>
        <taxon>Metazoa</taxon>
        <taxon>Chordata</taxon>
        <taxon>Craniata</taxon>
        <taxon>Vertebrata</taxon>
        <taxon>Euteleostomi</taxon>
        <taxon>Actinopterygii</taxon>
        <taxon>Neopterygii</taxon>
        <taxon>Teleostei</taxon>
        <taxon>Neoteleostei</taxon>
        <taxon>Acanthomorphata</taxon>
        <taxon>Eupercaria</taxon>
        <taxon>Perciformes</taxon>
        <taxon>Notothenioidei</taxon>
        <taxon>Channichthyidae</taxon>
        <taxon>Chaenocephalus</taxon>
    </lineage>
</organism>
<dbReference type="Proteomes" id="UP001057452">
    <property type="component" value="Chromosome 20"/>
</dbReference>
<name>A0ACB9W2G9_CHAAC</name>
<dbReference type="EMBL" id="CM043804">
    <property type="protein sequence ID" value="KAI4806682.1"/>
    <property type="molecule type" value="Genomic_DNA"/>
</dbReference>
<protein>
    <submittedName>
        <fullName evidence="1">Uncharacterized protein</fullName>
    </submittedName>
</protein>
<evidence type="ECO:0000313" key="2">
    <source>
        <dbReference type="Proteomes" id="UP001057452"/>
    </source>
</evidence>
<reference evidence="1" key="1">
    <citation type="submission" date="2022-05" db="EMBL/GenBank/DDBJ databases">
        <title>Chromosome-level genome of Chaenocephalus aceratus.</title>
        <authorList>
            <person name="Park H."/>
        </authorList>
    </citation>
    <scope>NUCLEOTIDE SEQUENCE</scope>
    <source>
        <strain evidence="1">KU_202001</strain>
    </source>
</reference>
<proteinExistence type="predicted"/>
<comment type="caution">
    <text evidence="1">The sequence shown here is derived from an EMBL/GenBank/DDBJ whole genome shotgun (WGS) entry which is preliminary data.</text>
</comment>
<keyword evidence="2" id="KW-1185">Reference proteome</keyword>
<gene>
    <name evidence="1" type="ORF">KUCAC02_017497</name>
</gene>
<evidence type="ECO:0000313" key="1">
    <source>
        <dbReference type="EMBL" id="KAI4806682.1"/>
    </source>
</evidence>
<sequence>MGEMYDSIVAEEKATRSKCSVLQGEVRELSEKLSNRSTVTVKFNEMRAKIEEKDMENQNLEKNLKYLKKRDEVSEELRAKYEAGLQILVQLEKDLCKMHDEVKEATKGLTCKKDLLLKDHLHFEEVHERVLVLEETNKMAEFEREEIQLQNDDLESRIQDLQIWIQKEKDFCEIHDSTKESQKELKHQNRVLMEKRQGLQEEEVEVKVLAENCRITKHQMEILDKDNKVFDSIVAEEKATRTTCSVLQPGPL</sequence>